<feature type="modified residue" description="4-aspartylphosphate" evidence="5">
    <location>
        <position position="56"/>
    </location>
</feature>
<evidence type="ECO:0000259" key="7">
    <source>
        <dbReference type="PROSITE" id="PS50110"/>
    </source>
</evidence>
<dbReference type="SMART" id="SM00421">
    <property type="entry name" value="HTH_LUXR"/>
    <property type="match status" value="1"/>
</dbReference>
<evidence type="ECO:0000259" key="6">
    <source>
        <dbReference type="PROSITE" id="PS50043"/>
    </source>
</evidence>
<feature type="domain" description="HTH luxR-type" evidence="6">
    <location>
        <begin position="151"/>
        <end position="216"/>
    </location>
</feature>
<dbReference type="PROSITE" id="PS50043">
    <property type="entry name" value="HTH_LUXR_2"/>
    <property type="match status" value="1"/>
</dbReference>
<dbReference type="Gene3D" id="3.40.50.2300">
    <property type="match status" value="1"/>
</dbReference>
<keyword evidence="1 5" id="KW-0597">Phosphoprotein</keyword>
<organism evidence="8 9">
    <name type="scientific">Nesterenkonia halobia</name>
    <dbReference type="NCBI Taxonomy" id="37922"/>
    <lineage>
        <taxon>Bacteria</taxon>
        <taxon>Bacillati</taxon>
        <taxon>Actinomycetota</taxon>
        <taxon>Actinomycetes</taxon>
        <taxon>Micrococcales</taxon>
        <taxon>Micrococcaceae</taxon>
        <taxon>Nesterenkonia</taxon>
    </lineage>
</organism>
<name>A0ABP6R853_9MICC</name>
<dbReference type="Pfam" id="PF00072">
    <property type="entry name" value="Response_reg"/>
    <property type="match status" value="1"/>
</dbReference>
<accession>A0ABP6R853</accession>
<evidence type="ECO:0000256" key="4">
    <source>
        <dbReference type="ARBA" id="ARBA00023163"/>
    </source>
</evidence>
<evidence type="ECO:0000256" key="2">
    <source>
        <dbReference type="ARBA" id="ARBA00023015"/>
    </source>
</evidence>
<gene>
    <name evidence="8" type="ORF">GCM10020260_00770</name>
</gene>
<dbReference type="PANTHER" id="PTHR43214:SF24">
    <property type="entry name" value="TRANSCRIPTIONAL REGULATORY PROTEIN NARL-RELATED"/>
    <property type="match status" value="1"/>
</dbReference>
<dbReference type="InterPro" id="IPR001789">
    <property type="entry name" value="Sig_transdc_resp-reg_receiver"/>
</dbReference>
<dbReference type="PROSITE" id="PS50110">
    <property type="entry name" value="RESPONSE_REGULATORY"/>
    <property type="match status" value="1"/>
</dbReference>
<dbReference type="Proteomes" id="UP001501736">
    <property type="component" value="Unassembled WGS sequence"/>
</dbReference>
<protein>
    <submittedName>
        <fullName evidence="8">Response regulator transcription factor</fullName>
    </submittedName>
</protein>
<dbReference type="EMBL" id="BAAAYG010000001">
    <property type="protein sequence ID" value="GAA3278553.1"/>
    <property type="molecule type" value="Genomic_DNA"/>
</dbReference>
<dbReference type="RefSeq" id="WP_344717201.1">
    <property type="nucleotide sequence ID" value="NZ_BAAAYG010000001.1"/>
</dbReference>
<dbReference type="InterPro" id="IPR011006">
    <property type="entry name" value="CheY-like_superfamily"/>
</dbReference>
<dbReference type="InterPro" id="IPR000792">
    <property type="entry name" value="Tscrpt_reg_LuxR_C"/>
</dbReference>
<keyword evidence="2" id="KW-0805">Transcription regulation</keyword>
<sequence>MAELSVLVVDDEELIRAGLRLLLDGAEGLHIAGEAADGHRAVELAAALDPDVVLLDLRMPGMDGFACAEQLLADDPDRTVLVLTTFDADETVLRALELGVAGFLLKDTPPAELVRSVRQAAEGAPALSPSVARQVISRATAPREGFRSEEARGRLAALTERELEIARAVAEGMTNQQIAEAQFVSLPTVKTHIGRIMQKLEADNRVKIALAIHRAELS</sequence>
<dbReference type="Pfam" id="PF00196">
    <property type="entry name" value="GerE"/>
    <property type="match status" value="1"/>
</dbReference>
<dbReference type="InterPro" id="IPR039420">
    <property type="entry name" value="WalR-like"/>
</dbReference>
<keyword evidence="9" id="KW-1185">Reference proteome</keyword>
<dbReference type="CDD" id="cd17535">
    <property type="entry name" value="REC_NarL-like"/>
    <property type="match status" value="1"/>
</dbReference>
<proteinExistence type="predicted"/>
<dbReference type="PRINTS" id="PR00038">
    <property type="entry name" value="HTHLUXR"/>
</dbReference>
<comment type="caution">
    <text evidence="8">The sequence shown here is derived from an EMBL/GenBank/DDBJ whole genome shotgun (WGS) entry which is preliminary data.</text>
</comment>
<keyword evidence="3" id="KW-0238">DNA-binding</keyword>
<evidence type="ECO:0000256" key="3">
    <source>
        <dbReference type="ARBA" id="ARBA00023125"/>
    </source>
</evidence>
<evidence type="ECO:0000256" key="1">
    <source>
        <dbReference type="ARBA" id="ARBA00022553"/>
    </source>
</evidence>
<evidence type="ECO:0000313" key="9">
    <source>
        <dbReference type="Proteomes" id="UP001501736"/>
    </source>
</evidence>
<dbReference type="PANTHER" id="PTHR43214">
    <property type="entry name" value="TWO-COMPONENT RESPONSE REGULATOR"/>
    <property type="match status" value="1"/>
</dbReference>
<keyword evidence="4" id="KW-0804">Transcription</keyword>
<dbReference type="SMART" id="SM00448">
    <property type="entry name" value="REC"/>
    <property type="match status" value="1"/>
</dbReference>
<evidence type="ECO:0000256" key="5">
    <source>
        <dbReference type="PROSITE-ProRule" id="PRU00169"/>
    </source>
</evidence>
<feature type="domain" description="Response regulatory" evidence="7">
    <location>
        <begin position="5"/>
        <end position="121"/>
    </location>
</feature>
<evidence type="ECO:0000313" key="8">
    <source>
        <dbReference type="EMBL" id="GAA3278553.1"/>
    </source>
</evidence>
<reference evidence="9" key="1">
    <citation type="journal article" date="2019" name="Int. J. Syst. Evol. Microbiol.">
        <title>The Global Catalogue of Microorganisms (GCM) 10K type strain sequencing project: providing services to taxonomists for standard genome sequencing and annotation.</title>
        <authorList>
            <consortium name="The Broad Institute Genomics Platform"/>
            <consortium name="The Broad Institute Genome Sequencing Center for Infectious Disease"/>
            <person name="Wu L."/>
            <person name="Ma J."/>
        </authorList>
    </citation>
    <scope>NUCLEOTIDE SEQUENCE [LARGE SCALE GENOMIC DNA]</scope>
    <source>
        <strain evidence="9">JCM 11483</strain>
    </source>
</reference>
<dbReference type="InterPro" id="IPR058245">
    <property type="entry name" value="NreC/VraR/RcsB-like_REC"/>
</dbReference>
<dbReference type="CDD" id="cd06170">
    <property type="entry name" value="LuxR_C_like"/>
    <property type="match status" value="1"/>
</dbReference>
<dbReference type="SUPFAM" id="SSF52172">
    <property type="entry name" value="CheY-like"/>
    <property type="match status" value="1"/>
</dbReference>